<sequence length="531" mass="56688">MRKMTEQKKYPTSNTRQGRWYLGSRSYALLGLGCLTGLVLFSSRVIATDEFSIPVEAEPVEASVPSAPEATTGYSDNLTVPNTEPEPTYSEPATVPDYSTPDPSYSEPAPNPEPEYYSEPYSPEIPNIVPPPEQEIVFPETPPAEESPANAYIDPTDYQIGATDGYEAPSTVVFSERSTGCEAALELGQSAGDLCVPAYPSSIYQAENNQVPYTGNTPYIGNNNLGSIPNPLLDGGNTAYGQPNSSYTNGFVANSEANIGGGYEANYTYNQQPQSVDYGSGGSYSGEVAVTGFSPIQVGPMVVSSMSNSGLTYYNRTQRPAAVRGNGNSSALFPLTIPSPITSLFGWREHPVLGYGRFHTGIDLGADEGTPVVASYSGQVSVADWLGGYGMAVVLNHSEKSQETLYGHLSELFVKPGEQVKQGEVIGRVGSTGISTGPHLHFELRKLTSQGWVAIDPRNDIEVALAQLLNTMKVAQVPSSEFIAKLAEKTTDVETGIPKLPPLPPGVDVMIPNLEPPTLNFGFAENLKSPG</sequence>
<evidence type="ECO:0000313" key="5">
    <source>
        <dbReference type="Proteomes" id="UP000027395"/>
    </source>
</evidence>
<dbReference type="EMBL" id="CM002803">
    <property type="protein sequence ID" value="KEI66194.1"/>
    <property type="molecule type" value="Genomic_DNA"/>
</dbReference>
<dbReference type="AlphaFoldDB" id="A0A073CD03"/>
<dbReference type="STRING" id="388467.A19Y_1087"/>
<dbReference type="InterPro" id="IPR016047">
    <property type="entry name" value="M23ase_b-sheet_dom"/>
</dbReference>
<evidence type="ECO:0000313" key="4">
    <source>
        <dbReference type="EMBL" id="KEI66194.1"/>
    </source>
</evidence>
<feature type="compositionally biased region" description="Low complexity" evidence="2">
    <location>
        <begin position="103"/>
        <end position="124"/>
    </location>
</feature>
<dbReference type="PANTHER" id="PTHR21666">
    <property type="entry name" value="PEPTIDASE-RELATED"/>
    <property type="match status" value="1"/>
</dbReference>
<name>A0A073CD03_PLAA1</name>
<proteinExistence type="predicted"/>
<dbReference type="PANTHER" id="PTHR21666:SF289">
    <property type="entry name" value="L-ALA--D-GLU ENDOPEPTIDASE"/>
    <property type="match status" value="1"/>
</dbReference>
<feature type="domain" description="M23ase beta-sheet core" evidence="3">
    <location>
        <begin position="357"/>
        <end position="447"/>
    </location>
</feature>
<evidence type="ECO:0000256" key="1">
    <source>
        <dbReference type="ARBA" id="ARBA00022729"/>
    </source>
</evidence>
<dbReference type="CDD" id="cd12797">
    <property type="entry name" value="M23_peptidase"/>
    <property type="match status" value="1"/>
</dbReference>
<evidence type="ECO:0000259" key="3">
    <source>
        <dbReference type="Pfam" id="PF01551"/>
    </source>
</evidence>
<dbReference type="eggNOG" id="COG0739">
    <property type="taxonomic scope" value="Bacteria"/>
</dbReference>
<dbReference type="HOGENOM" id="CLU_034930_0_0_3"/>
<dbReference type="SUPFAM" id="SSF51261">
    <property type="entry name" value="Duplicated hybrid motif"/>
    <property type="match status" value="1"/>
</dbReference>
<dbReference type="PATRIC" id="fig|388467.6.peg.1032"/>
<feature type="compositionally biased region" description="Polar residues" evidence="2">
    <location>
        <begin position="72"/>
        <end position="82"/>
    </location>
</feature>
<accession>A0A073CD03</accession>
<reference evidence="4 5" key="1">
    <citation type="journal article" date="2014" name="Appl. Environ. Microbiol.">
        <title>Elucidation of insertion elements encoded on plasmids and in vitro construction of shuttle vectors from the toxic cyanobacterium Planktothrix.</title>
        <authorList>
            <person name="Christiansen G."/>
            <person name="Goesmann A."/>
            <person name="Kurmayer R."/>
        </authorList>
    </citation>
    <scope>NUCLEOTIDE SEQUENCE [LARGE SCALE GENOMIC DNA]</scope>
    <source>
        <strain evidence="4 5">NIVA-CYA 126/8</strain>
    </source>
</reference>
<keyword evidence="1" id="KW-0732">Signal</keyword>
<organism evidence="4 5">
    <name type="scientific">Planktothrix agardhii (strain NIVA-CYA 126/8)</name>
    <dbReference type="NCBI Taxonomy" id="388467"/>
    <lineage>
        <taxon>Bacteria</taxon>
        <taxon>Bacillati</taxon>
        <taxon>Cyanobacteriota</taxon>
        <taxon>Cyanophyceae</taxon>
        <taxon>Oscillatoriophycideae</taxon>
        <taxon>Oscillatoriales</taxon>
        <taxon>Microcoleaceae</taxon>
        <taxon>Planktothrix</taxon>
    </lineage>
</organism>
<dbReference type="EC" id="3.4.24.75" evidence="4"/>
<dbReference type="InterPro" id="IPR050570">
    <property type="entry name" value="Cell_wall_metabolism_enzyme"/>
</dbReference>
<keyword evidence="5" id="KW-1185">Reference proteome</keyword>
<dbReference type="Proteomes" id="UP000027395">
    <property type="component" value="Chromosome"/>
</dbReference>
<protein>
    <submittedName>
        <fullName evidence="4">Peptidase</fullName>
        <ecNumber evidence="4">3.4.24.75</ecNumber>
    </submittedName>
</protein>
<keyword evidence="4" id="KW-0378">Hydrolase</keyword>
<dbReference type="InterPro" id="IPR011055">
    <property type="entry name" value="Dup_hybrid_motif"/>
</dbReference>
<feature type="region of interest" description="Disordered" evidence="2">
    <location>
        <begin position="59"/>
        <end position="124"/>
    </location>
</feature>
<dbReference type="Pfam" id="PF01551">
    <property type="entry name" value="Peptidase_M23"/>
    <property type="match status" value="1"/>
</dbReference>
<dbReference type="Gene3D" id="2.70.70.10">
    <property type="entry name" value="Glucose Permease (Domain IIA)"/>
    <property type="match status" value="1"/>
</dbReference>
<evidence type="ECO:0000256" key="2">
    <source>
        <dbReference type="SAM" id="MobiDB-lite"/>
    </source>
</evidence>
<dbReference type="GO" id="GO:0004222">
    <property type="term" value="F:metalloendopeptidase activity"/>
    <property type="evidence" value="ECO:0007669"/>
    <property type="project" value="TreeGrafter"/>
</dbReference>
<gene>
    <name evidence="4" type="ORF">A19Y_1087</name>
</gene>